<keyword evidence="3" id="KW-0539">Nucleus</keyword>
<dbReference type="OrthoDB" id="6495301at2759"/>
<dbReference type="Pfam" id="PF02792">
    <property type="entry name" value="Mago_nashi"/>
    <property type="match status" value="1"/>
</dbReference>
<dbReference type="InterPro" id="IPR036605">
    <property type="entry name" value="Mago_nashi_sf"/>
</dbReference>
<sequence>MEFEFKSDGTLRYANNSNYKNDVMIRKEVKVSQAVMDEVRRIVEKSEIIQEDDANWPEPTTEGRQELEIILDNKHIFFLCSTISTMVAIQNSKDPEGLRAFYYLVQDLKCLVISIISLHFKIKPIP</sequence>
<dbReference type="Proteomes" id="UP000008312">
    <property type="component" value="Unassembled WGS sequence"/>
</dbReference>
<evidence type="ECO:0000313" key="4">
    <source>
        <dbReference type="EMBL" id="CBK23741.2"/>
    </source>
</evidence>
<dbReference type="AlphaFoldDB" id="D8M632"/>
<dbReference type="OMA" id="NQTDEFY"/>
<evidence type="ECO:0000256" key="2">
    <source>
        <dbReference type="ARBA" id="ARBA00009270"/>
    </source>
</evidence>
<protein>
    <recommendedName>
        <fullName evidence="6">Mago nashi protein</fullName>
    </recommendedName>
</protein>
<proteinExistence type="inferred from homology"/>
<dbReference type="InterPro" id="IPR004023">
    <property type="entry name" value="Mago_nashi"/>
</dbReference>
<dbReference type="GO" id="GO:0008380">
    <property type="term" value="P:RNA splicing"/>
    <property type="evidence" value="ECO:0007669"/>
    <property type="project" value="InterPro"/>
</dbReference>
<accession>D8M632</accession>
<keyword evidence="5" id="KW-1185">Reference proteome</keyword>
<dbReference type="InParanoid" id="D8M632"/>
<dbReference type="GO" id="GO:0035145">
    <property type="term" value="C:exon-exon junction complex"/>
    <property type="evidence" value="ECO:0007669"/>
    <property type="project" value="InterPro"/>
</dbReference>
<organism evidence="4">
    <name type="scientific">Blastocystis hominis</name>
    <dbReference type="NCBI Taxonomy" id="12968"/>
    <lineage>
        <taxon>Eukaryota</taxon>
        <taxon>Sar</taxon>
        <taxon>Stramenopiles</taxon>
        <taxon>Bigyra</taxon>
        <taxon>Opalozoa</taxon>
        <taxon>Opalinata</taxon>
        <taxon>Blastocystidae</taxon>
        <taxon>Blastocystis</taxon>
    </lineage>
</organism>
<evidence type="ECO:0000256" key="3">
    <source>
        <dbReference type="ARBA" id="ARBA00023242"/>
    </source>
</evidence>
<evidence type="ECO:0000256" key="1">
    <source>
        <dbReference type="ARBA" id="ARBA00004123"/>
    </source>
</evidence>
<dbReference type="CDD" id="cd11295">
    <property type="entry name" value="Mago_nashi"/>
    <property type="match status" value="1"/>
</dbReference>
<dbReference type="PANTHER" id="PTHR12638">
    <property type="entry name" value="PROTEIN MAGO NASHI HOMOLOG"/>
    <property type="match status" value="1"/>
</dbReference>
<comment type="subcellular location">
    <subcellularLocation>
        <location evidence="1">Nucleus</location>
    </subcellularLocation>
</comment>
<gene>
    <name evidence="4" type="ORF">GSBLH_T00003568001</name>
</gene>
<dbReference type="PANTHER" id="PTHR12638:SF0">
    <property type="entry name" value="MAGO HOMOLOG, EXON JUNCTION COMPLEX SUBUNIT-RELATED"/>
    <property type="match status" value="1"/>
</dbReference>
<dbReference type="SUPFAM" id="SSF89817">
    <property type="entry name" value="Mago nashi protein"/>
    <property type="match status" value="1"/>
</dbReference>
<evidence type="ECO:0008006" key="6">
    <source>
        <dbReference type="Google" id="ProtNLM"/>
    </source>
</evidence>
<dbReference type="RefSeq" id="XP_012897789.1">
    <property type="nucleotide sequence ID" value="XM_013042335.1"/>
</dbReference>
<dbReference type="GeneID" id="24920659"/>
<dbReference type="FunFam" id="3.30.1560.10:FF:000001">
    <property type="entry name" value="Protein mago nashi homolog"/>
    <property type="match status" value="1"/>
</dbReference>
<name>D8M632_BLAHO</name>
<evidence type="ECO:0000313" key="5">
    <source>
        <dbReference type="Proteomes" id="UP000008312"/>
    </source>
</evidence>
<dbReference type="EMBL" id="FN668661">
    <property type="protein sequence ID" value="CBK23741.2"/>
    <property type="molecule type" value="Genomic_DNA"/>
</dbReference>
<reference evidence="4" key="1">
    <citation type="submission" date="2010-02" db="EMBL/GenBank/DDBJ databases">
        <title>Sequencing and annotation of the Blastocystis hominis genome.</title>
        <authorList>
            <person name="Wincker P."/>
        </authorList>
    </citation>
    <scope>NUCLEOTIDE SEQUENCE</scope>
    <source>
        <strain evidence="4">Singapore isolate B</strain>
    </source>
</reference>
<comment type="similarity">
    <text evidence="2">Belongs to the mago nashi family.</text>
</comment>
<dbReference type="FunCoup" id="D8M632">
    <property type="interactions" value="583"/>
</dbReference>
<dbReference type="Gene3D" id="3.30.1560.10">
    <property type="entry name" value="Mago nashi"/>
    <property type="match status" value="1"/>
</dbReference>